<comment type="caution">
    <text evidence="1">The sequence shown here is derived from an EMBL/GenBank/DDBJ whole genome shotgun (WGS) entry which is preliminary data.</text>
</comment>
<name>A0A433DHW0_9FUNG</name>
<sequence length="458" mass="51868">MESPYRLEPMRRVWARVTHYLAPPDLLSYSRVSRDAVVIAAQDMRTRMLTPWWVFELPPTIKANLAMLLEEVNPHTRTQHLRTQTQLLENILLPPSPTDITSSIPLLKLYTSCFPDGPSHYHRCCFTPWRVRHPFVVGLRAFCLHCSGQDVEERHRLVTRPQVARLGLTLEDVRFLPGGRQYVKGIMYGPTDFEKEWLVRRDVEELKRLLGTERGSEHRMRRRDKLGEFLAACMEVVCPLSVSDRKAVRVYVVFERYMADLKWTTKDSISCLLSTTLPSCRLTIQKPLPLILWELDTEMNTRSADRLPRRRPGAMPRWVTDADVGMRPWSRLMAQREAAIDEETDMYAGVGAKLLATYNIDAPMPAPPITPCPTPQTISLPYNDSHPKHLQGIGAIALSPACDAVYIGGRSGQVSACTHGYNYSIPPSIFGSNQYIILPSTTPFLHPSSSSTTSPPPP</sequence>
<organism evidence="1 2">
    <name type="scientific">Jimgerdemannia flammicorona</name>
    <dbReference type="NCBI Taxonomy" id="994334"/>
    <lineage>
        <taxon>Eukaryota</taxon>
        <taxon>Fungi</taxon>
        <taxon>Fungi incertae sedis</taxon>
        <taxon>Mucoromycota</taxon>
        <taxon>Mucoromycotina</taxon>
        <taxon>Endogonomycetes</taxon>
        <taxon>Endogonales</taxon>
        <taxon>Endogonaceae</taxon>
        <taxon>Jimgerdemannia</taxon>
    </lineage>
</organism>
<gene>
    <name evidence="1" type="ORF">BC936DRAFT_139049</name>
</gene>
<dbReference type="AlphaFoldDB" id="A0A433DHW0"/>
<protein>
    <submittedName>
        <fullName evidence="1">Uncharacterized protein</fullName>
    </submittedName>
</protein>
<evidence type="ECO:0000313" key="2">
    <source>
        <dbReference type="Proteomes" id="UP000268093"/>
    </source>
</evidence>
<dbReference type="EMBL" id="RBNI01001421">
    <property type="protein sequence ID" value="RUP50443.1"/>
    <property type="molecule type" value="Genomic_DNA"/>
</dbReference>
<keyword evidence="2" id="KW-1185">Reference proteome</keyword>
<evidence type="ECO:0000313" key="1">
    <source>
        <dbReference type="EMBL" id="RUP50443.1"/>
    </source>
</evidence>
<accession>A0A433DHW0</accession>
<proteinExistence type="predicted"/>
<dbReference type="Proteomes" id="UP000268093">
    <property type="component" value="Unassembled WGS sequence"/>
</dbReference>
<reference evidence="1 2" key="1">
    <citation type="journal article" date="2018" name="New Phytol.">
        <title>Phylogenomics of Endogonaceae and evolution of mycorrhizas within Mucoromycota.</title>
        <authorList>
            <person name="Chang Y."/>
            <person name="Desiro A."/>
            <person name="Na H."/>
            <person name="Sandor L."/>
            <person name="Lipzen A."/>
            <person name="Clum A."/>
            <person name="Barry K."/>
            <person name="Grigoriev I.V."/>
            <person name="Martin F.M."/>
            <person name="Stajich J.E."/>
            <person name="Smith M.E."/>
            <person name="Bonito G."/>
            <person name="Spatafora J.W."/>
        </authorList>
    </citation>
    <scope>NUCLEOTIDE SEQUENCE [LARGE SCALE GENOMIC DNA]</scope>
    <source>
        <strain evidence="1 2">GMNB39</strain>
    </source>
</reference>